<proteinExistence type="predicted"/>
<dbReference type="PANTHER" id="PTHR35889">
    <property type="entry name" value="CYCLOINULO-OLIGOSACCHARIDE FRUCTANOTRANSFERASE-RELATED"/>
    <property type="match status" value="1"/>
</dbReference>
<accession>D6PCN4</accession>
<evidence type="ECO:0000259" key="4">
    <source>
        <dbReference type="PROSITE" id="PS51007"/>
    </source>
</evidence>
<dbReference type="Pfam" id="PF07583">
    <property type="entry name" value="PSCyt2"/>
    <property type="match status" value="1"/>
</dbReference>
<reference evidence="5" key="1">
    <citation type="journal article" date="2010" name="ISME J.">
        <title>Metagenome of the Mediterranean deep chlorophyll maximum studied by direct and fosmid library 454 pyrosequencing.</title>
        <authorList>
            <person name="Ghai R."/>
            <person name="Martin-Cuadrado A.B."/>
            <person name="Molto A.G."/>
            <person name="Heredia I.G."/>
            <person name="Cabrera R."/>
            <person name="Martin J."/>
            <person name="Verdu M."/>
            <person name="Deschamps P."/>
            <person name="Moreira D."/>
            <person name="Lopez-Garcia P."/>
            <person name="Mira A."/>
            <person name="Rodriguez-Valera F."/>
        </authorList>
    </citation>
    <scope>NUCLEOTIDE SEQUENCE</scope>
</reference>
<name>D6PCN4_9BACT</name>
<evidence type="ECO:0000256" key="2">
    <source>
        <dbReference type="ARBA" id="ARBA00023004"/>
    </source>
</evidence>
<dbReference type="Pfam" id="PF07635">
    <property type="entry name" value="PSCyt1"/>
    <property type="match status" value="1"/>
</dbReference>
<dbReference type="InterPro" id="IPR022655">
    <property type="entry name" value="DUF1553"/>
</dbReference>
<dbReference type="PANTHER" id="PTHR35889:SF3">
    <property type="entry name" value="F-BOX DOMAIN-CONTAINING PROTEIN"/>
    <property type="match status" value="1"/>
</dbReference>
<dbReference type="GO" id="GO:0046872">
    <property type="term" value="F:metal ion binding"/>
    <property type="evidence" value="ECO:0007669"/>
    <property type="project" value="UniProtKB-KW"/>
</dbReference>
<dbReference type="PROSITE" id="PS51007">
    <property type="entry name" value="CYTC"/>
    <property type="match status" value="1"/>
</dbReference>
<dbReference type="AlphaFoldDB" id="D6PCN4"/>
<evidence type="ECO:0000256" key="1">
    <source>
        <dbReference type="ARBA" id="ARBA00022723"/>
    </source>
</evidence>
<evidence type="ECO:0000313" key="5">
    <source>
        <dbReference type="EMBL" id="ADD93485.1"/>
    </source>
</evidence>
<dbReference type="EMBL" id="GU942984">
    <property type="protein sequence ID" value="ADD93485.1"/>
    <property type="molecule type" value="Genomic_DNA"/>
</dbReference>
<dbReference type="InterPro" id="IPR011429">
    <property type="entry name" value="Cyt_c_Planctomycete-type"/>
</dbReference>
<sequence length="936" mass="107500">MRDALKSYFCERNWQWFFCLIGIAGFSGDSKAALDDESGIAFFENHIRPVLVESCYECHSDQSGESKGGLKLDSRPAIEEGGQSGAILIKGSPENSVIIQAISHVNPELKMPPKAPKLNAQTIAHFEEWVRIGAPDPRDSAEGHSLIEQKAETHWAFEPVKSPVLPPVRNKEWPLRHLDRFVLSNLEGKDMTPSRKADKRTWIRRVYYNLTGLPPSMEEIQTFERDQSSEAHEKVVEQLLSSPHYGERWARHWMDVSRYSDTKGYVFQSDRSYPFAYTYRDYLVRSFNEDLPYDHFIKEQLAADLMELGQDKRALAALGYLTLGRRFLNNQHDIIDDRIDVVSRGFMGLTVTCARCHAHKYDPIPTEDYYSLYGVFASTREPSEKPLLGGEPHPAFAEYQHEKQKRSEAHATYLHEAQQDALKSLRDRASDYLMTAHAIAAIEDRTQKEALARKRKLDPGTVFRWSKAIERWKKTQDPVFTPWIRASSQQKLIDRNETMDWKAILEDRSKINRMVAEQIKKDQPLTLEALAKVYGRVFISIDRQWQELLKEQPEATGFQDPAEDSLRMVLFAPNGPSNLPLGELPRLFEVKVAEKVRRLKRRLEGLDAEHPGAPARAMALLDKENPVTPVVFKRGSPQNRGERVPRQFLGFLEGSDREPFTSGSGRLELAQKIAHPTNPLTARVLVNRVWAWHFGVGLVDSASDFGLRCEEPEQRELLDYLADYFVRHNWSIKQLQREIVLSAVFRQQSQTRLSYHTADPENRLLWKFNRQRLNLEAMRDTLLKVTGRLNTGMGGKPVEITKTEWKPRRSVYGYIERQNLPNFFRTFDFASPDSSSPGRFRTSVPQQALYLMNSPFMKKLVGDMPLNLALEPTGATAQEKAIHKVYHAFFQRNPTRSEVEMGMDFFGSNEVSGKPAIIWEQYVQTLLMSNELIFID</sequence>
<organism evidence="5">
    <name type="scientific">uncultured marine bacterium MedDCM-OCT-S04-C123</name>
    <dbReference type="NCBI Taxonomy" id="743051"/>
    <lineage>
        <taxon>Bacteria</taxon>
        <taxon>environmental samples</taxon>
    </lineage>
</organism>
<feature type="domain" description="Cytochrome c" evidence="4">
    <location>
        <begin position="34"/>
        <end position="134"/>
    </location>
</feature>
<dbReference type="InterPro" id="IPR011444">
    <property type="entry name" value="DUF1549"/>
</dbReference>
<keyword evidence="1 3" id="KW-0479">Metal-binding</keyword>
<protein>
    <recommendedName>
        <fullName evidence="4">Cytochrome c domain-containing protein</fullName>
    </recommendedName>
</protein>
<dbReference type="InterPro" id="IPR009056">
    <property type="entry name" value="Cyt_c-like_dom"/>
</dbReference>
<evidence type="ECO:0000256" key="3">
    <source>
        <dbReference type="PROSITE-ProRule" id="PRU00433"/>
    </source>
</evidence>
<keyword evidence="2 3" id="KW-0408">Iron</keyword>
<dbReference type="GO" id="GO:0020037">
    <property type="term" value="F:heme binding"/>
    <property type="evidence" value="ECO:0007669"/>
    <property type="project" value="InterPro"/>
</dbReference>
<keyword evidence="3" id="KW-0349">Heme</keyword>
<dbReference type="GO" id="GO:0009055">
    <property type="term" value="F:electron transfer activity"/>
    <property type="evidence" value="ECO:0007669"/>
    <property type="project" value="InterPro"/>
</dbReference>
<dbReference type="Pfam" id="PF07587">
    <property type="entry name" value="PSD1"/>
    <property type="match status" value="1"/>
</dbReference>